<proteinExistence type="predicted"/>
<gene>
    <name evidence="2" type="ORF">Bealeia1_00165</name>
</gene>
<evidence type="ECO:0000313" key="2">
    <source>
        <dbReference type="EMBL" id="WVX65995.1"/>
    </source>
</evidence>
<accession>A0ABZ2C0V0</accession>
<keyword evidence="3" id="KW-1185">Reference proteome</keyword>
<dbReference type="EMBL" id="CP133270">
    <property type="protein sequence ID" value="WVX65995.1"/>
    <property type="molecule type" value="Genomic_DNA"/>
</dbReference>
<dbReference type="SMART" id="SM01321">
    <property type="entry name" value="Y1_Tnp"/>
    <property type="match status" value="1"/>
</dbReference>
<sequence length="127" mass="14842">MIVSKYRRKILNEGSFAYFTEVMNQIREKMPEVIILTMNYDKDHIHLHLSIPPKIRVSDAVRTIKSMSGRLLKKKFEYMRKAYWGVDGIWSDGYFVSTVGVNEYAIKRYIEHQGQEDLGQAQLVLGL</sequence>
<feature type="domain" description="Transposase IS200-like" evidence="1">
    <location>
        <begin position="3"/>
        <end position="113"/>
    </location>
</feature>
<name>A0ABZ2C0V0_9PROT</name>
<evidence type="ECO:0000259" key="1">
    <source>
        <dbReference type="SMART" id="SM01321"/>
    </source>
</evidence>
<reference evidence="2 3" key="1">
    <citation type="journal article" date="2024" name="Environ. Microbiol.">
        <title>Novel evolutionary insights on the interactions of the Holosporales (Alphaproteobacteria) with eukaryotic hosts from comparative genomics.</title>
        <authorList>
            <person name="Giovannini M."/>
            <person name="Petroni G."/>
            <person name="Castelli M."/>
        </authorList>
    </citation>
    <scope>NUCLEOTIDE SEQUENCE [LARGE SCALE GENOMIC DNA]</scope>
    <source>
        <strain evidence="2 3">US_Bl 15I1</strain>
    </source>
</reference>
<protein>
    <submittedName>
        <fullName evidence="2">IS200/IS605 family transposase</fullName>
    </submittedName>
</protein>
<dbReference type="Pfam" id="PF01797">
    <property type="entry name" value="Y1_Tnp"/>
    <property type="match status" value="1"/>
</dbReference>
<dbReference type="NCBIfam" id="NF033573">
    <property type="entry name" value="transpos_IS200"/>
    <property type="match status" value="1"/>
</dbReference>
<dbReference type="InterPro" id="IPR036515">
    <property type="entry name" value="Transposase_17_sf"/>
</dbReference>
<dbReference type="InterPro" id="IPR002686">
    <property type="entry name" value="Transposase_17"/>
</dbReference>
<dbReference type="SUPFAM" id="SSF143422">
    <property type="entry name" value="Transposase IS200-like"/>
    <property type="match status" value="1"/>
</dbReference>
<dbReference type="Proteomes" id="UP001330434">
    <property type="component" value="Chromosome"/>
</dbReference>
<dbReference type="PANTHER" id="PTHR33360:SF2">
    <property type="entry name" value="TRANSPOSASE FOR INSERTION SEQUENCE ELEMENT IS200"/>
    <property type="match status" value="1"/>
</dbReference>
<dbReference type="PANTHER" id="PTHR33360">
    <property type="entry name" value="TRANSPOSASE FOR INSERTION SEQUENCE ELEMENT IS200"/>
    <property type="match status" value="1"/>
</dbReference>
<evidence type="ECO:0000313" key="3">
    <source>
        <dbReference type="Proteomes" id="UP001330434"/>
    </source>
</evidence>
<organism evidence="2 3">
    <name type="scientific">Candidatus Bealeia paramacronuclearis</name>
    <dbReference type="NCBI Taxonomy" id="1921001"/>
    <lineage>
        <taxon>Bacteria</taxon>
        <taxon>Pseudomonadati</taxon>
        <taxon>Pseudomonadota</taxon>
        <taxon>Alphaproteobacteria</taxon>
        <taxon>Holosporales</taxon>
        <taxon>Holosporaceae</taxon>
        <taxon>Candidatus Bealeia</taxon>
    </lineage>
</organism>
<dbReference type="Gene3D" id="3.30.70.1290">
    <property type="entry name" value="Transposase IS200-like"/>
    <property type="match status" value="1"/>
</dbReference>